<feature type="repeat" description="NHL" evidence="2">
    <location>
        <begin position="29"/>
        <end position="70"/>
    </location>
</feature>
<gene>
    <name evidence="3" type="ORF">LOD99_9471</name>
</gene>
<evidence type="ECO:0000256" key="2">
    <source>
        <dbReference type="PROSITE-ProRule" id="PRU00504"/>
    </source>
</evidence>
<dbReference type="InterPro" id="IPR001258">
    <property type="entry name" value="NHL_repeat"/>
</dbReference>
<evidence type="ECO:0000256" key="1">
    <source>
        <dbReference type="ARBA" id="ARBA00022737"/>
    </source>
</evidence>
<dbReference type="InterPro" id="IPR011042">
    <property type="entry name" value="6-blade_b-propeller_TolB-like"/>
</dbReference>
<dbReference type="InterPro" id="IPR050952">
    <property type="entry name" value="TRIM-NHL_E3_ligases"/>
</dbReference>
<dbReference type="PANTHER" id="PTHR24104:SF25">
    <property type="entry name" value="PROTEIN LIN-41"/>
    <property type="match status" value="1"/>
</dbReference>
<accession>A0AAV7JBR4</accession>
<organism evidence="3 4">
    <name type="scientific">Oopsacas minuta</name>
    <dbReference type="NCBI Taxonomy" id="111878"/>
    <lineage>
        <taxon>Eukaryota</taxon>
        <taxon>Metazoa</taxon>
        <taxon>Porifera</taxon>
        <taxon>Hexactinellida</taxon>
        <taxon>Hexasterophora</taxon>
        <taxon>Lyssacinosida</taxon>
        <taxon>Leucopsacidae</taxon>
        <taxon>Oopsacas</taxon>
    </lineage>
</organism>
<name>A0AAV7JBR4_9METZ</name>
<dbReference type="AlphaFoldDB" id="A0AAV7JBR4"/>
<dbReference type="Gene3D" id="2.120.10.30">
    <property type="entry name" value="TolB, C-terminal domain"/>
    <property type="match status" value="2"/>
</dbReference>
<dbReference type="SUPFAM" id="SSF101898">
    <property type="entry name" value="NHL repeat"/>
    <property type="match status" value="1"/>
</dbReference>
<dbReference type="GO" id="GO:0008270">
    <property type="term" value="F:zinc ion binding"/>
    <property type="evidence" value="ECO:0007669"/>
    <property type="project" value="UniProtKB-KW"/>
</dbReference>
<proteinExistence type="predicted"/>
<keyword evidence="1" id="KW-0677">Repeat</keyword>
<feature type="repeat" description="NHL" evidence="2">
    <location>
        <begin position="120"/>
        <end position="152"/>
    </location>
</feature>
<dbReference type="Pfam" id="PF01436">
    <property type="entry name" value="NHL"/>
    <property type="match status" value="1"/>
</dbReference>
<reference evidence="3 4" key="1">
    <citation type="journal article" date="2023" name="BMC Biol.">
        <title>The compact genome of the sponge Oopsacas minuta (Hexactinellida) is lacking key metazoan core genes.</title>
        <authorList>
            <person name="Santini S."/>
            <person name="Schenkelaars Q."/>
            <person name="Jourda C."/>
            <person name="Duchesne M."/>
            <person name="Belahbib H."/>
            <person name="Rocher C."/>
            <person name="Selva M."/>
            <person name="Riesgo A."/>
            <person name="Vervoort M."/>
            <person name="Leys S.P."/>
            <person name="Kodjabachian L."/>
            <person name="Le Bivic A."/>
            <person name="Borchiellini C."/>
            <person name="Claverie J.M."/>
            <person name="Renard E."/>
        </authorList>
    </citation>
    <scope>NUCLEOTIDE SEQUENCE [LARGE SCALE GENOMIC DNA]</scope>
    <source>
        <strain evidence="3">SPO-2</strain>
    </source>
</reference>
<keyword evidence="4" id="KW-1185">Reference proteome</keyword>
<dbReference type="PANTHER" id="PTHR24104">
    <property type="entry name" value="E3 UBIQUITIN-PROTEIN LIGASE NHLRC1-RELATED"/>
    <property type="match status" value="1"/>
</dbReference>
<dbReference type="EMBL" id="JAKMXF010000362">
    <property type="protein sequence ID" value="KAI6646120.1"/>
    <property type="molecule type" value="Genomic_DNA"/>
</dbReference>
<dbReference type="CDD" id="cd05819">
    <property type="entry name" value="NHL"/>
    <property type="match status" value="1"/>
</dbReference>
<dbReference type="PROSITE" id="PS51125">
    <property type="entry name" value="NHL"/>
    <property type="match status" value="2"/>
</dbReference>
<sequence>MEGGVPRKCANMKVCELKYALKEQSMLHFGKHGKAINEIYDARGISIDELNEFIYVVDRGNRRIQVINFEGIFITNFGQGILSDPWGIAVTKYYIYVTDIIPSNLYRFSDYKLLRVKEEGKLANPHGVCVDYNGDVYVADCLNNRVCIFSESLQFLKCFGAGELFYTGDVKVTPDCIIVLDRSTNCIHFYSRCGDLINSCVSTGKHGIVFDTWFFCLDPLGNILLTDSINHAVKIISPSGQLTQTIMMDKYEDAWGICMSELRIIFFIARNGHYCLHSF</sequence>
<comment type="caution">
    <text evidence="3">The sequence shown here is derived from an EMBL/GenBank/DDBJ whole genome shotgun (WGS) entry which is preliminary data.</text>
</comment>
<dbReference type="Proteomes" id="UP001165289">
    <property type="component" value="Unassembled WGS sequence"/>
</dbReference>
<evidence type="ECO:0000313" key="4">
    <source>
        <dbReference type="Proteomes" id="UP001165289"/>
    </source>
</evidence>
<evidence type="ECO:0000313" key="3">
    <source>
        <dbReference type="EMBL" id="KAI6646120.1"/>
    </source>
</evidence>
<protein>
    <submittedName>
        <fullName evidence="3">Uncharacterized protein</fullName>
    </submittedName>
</protein>